<reference evidence="10 11" key="1">
    <citation type="submission" date="2018-07" db="EMBL/GenBank/DDBJ databases">
        <title>The complete nuclear genome of the prasinophyte Chloropicon primus (CCMP1205).</title>
        <authorList>
            <person name="Pombert J.-F."/>
            <person name="Otis C."/>
            <person name="Turmel M."/>
            <person name="Lemieux C."/>
        </authorList>
    </citation>
    <scope>NUCLEOTIDE SEQUENCE [LARGE SCALE GENOMIC DNA]</scope>
    <source>
        <strain evidence="10 11">CCMP1205</strain>
    </source>
</reference>
<accession>A0A5B8MBU7</accession>
<dbReference type="PROSITE" id="PS50873">
    <property type="entry name" value="PEROXIDASE_4"/>
    <property type="match status" value="1"/>
</dbReference>
<dbReference type="PRINTS" id="PR00459">
    <property type="entry name" value="ASPEROXIDASE"/>
</dbReference>
<keyword evidence="8" id="KW-0408">Iron</keyword>
<dbReference type="InterPro" id="IPR019793">
    <property type="entry name" value="Peroxidases_heam-ligand_BS"/>
</dbReference>
<evidence type="ECO:0000313" key="11">
    <source>
        <dbReference type="Proteomes" id="UP000316726"/>
    </source>
</evidence>
<keyword evidence="7" id="KW-0560">Oxidoreductase</keyword>
<dbReference type="PROSITE" id="PS00435">
    <property type="entry name" value="PEROXIDASE_1"/>
    <property type="match status" value="1"/>
</dbReference>
<evidence type="ECO:0000256" key="3">
    <source>
        <dbReference type="ARBA" id="ARBA00012940"/>
    </source>
</evidence>
<evidence type="ECO:0000256" key="4">
    <source>
        <dbReference type="ARBA" id="ARBA00022559"/>
    </source>
</evidence>
<feature type="domain" description="Plant heme peroxidase family profile" evidence="9">
    <location>
        <begin position="110"/>
        <end position="328"/>
    </location>
</feature>
<keyword evidence="11" id="KW-1185">Reference proteome</keyword>
<dbReference type="InterPro" id="IPR044831">
    <property type="entry name" value="Ccp1-like"/>
</dbReference>
<evidence type="ECO:0000256" key="5">
    <source>
        <dbReference type="ARBA" id="ARBA00022617"/>
    </source>
</evidence>
<dbReference type="PRINTS" id="PR00458">
    <property type="entry name" value="PEROXIDASE"/>
</dbReference>
<comment type="cofactor">
    <cofactor evidence="1">
        <name>heme b</name>
        <dbReference type="ChEBI" id="CHEBI:60344"/>
    </cofactor>
</comment>
<dbReference type="Proteomes" id="UP000316726">
    <property type="component" value="Chromosome 1"/>
</dbReference>
<evidence type="ECO:0000256" key="7">
    <source>
        <dbReference type="ARBA" id="ARBA00023002"/>
    </source>
</evidence>
<dbReference type="EC" id="1.11.1.11" evidence="3"/>
<dbReference type="GO" id="GO:0046872">
    <property type="term" value="F:metal ion binding"/>
    <property type="evidence" value="ECO:0007669"/>
    <property type="project" value="UniProtKB-KW"/>
</dbReference>
<dbReference type="PANTHER" id="PTHR31356:SF8">
    <property type="entry name" value="L-ASCORBATE PEROXIDASE 6-RELATED"/>
    <property type="match status" value="1"/>
</dbReference>
<evidence type="ECO:0000256" key="8">
    <source>
        <dbReference type="ARBA" id="ARBA00023004"/>
    </source>
</evidence>
<keyword evidence="6" id="KW-0479">Metal-binding</keyword>
<dbReference type="Gene3D" id="1.10.520.10">
    <property type="match status" value="1"/>
</dbReference>
<evidence type="ECO:0000256" key="1">
    <source>
        <dbReference type="ARBA" id="ARBA00001970"/>
    </source>
</evidence>
<dbReference type="OrthoDB" id="2859658at2759"/>
<evidence type="ECO:0000256" key="6">
    <source>
        <dbReference type="ARBA" id="ARBA00022723"/>
    </source>
</evidence>
<dbReference type="GO" id="GO:0016688">
    <property type="term" value="F:L-ascorbate peroxidase activity"/>
    <property type="evidence" value="ECO:0007669"/>
    <property type="project" value="UniProtKB-EC"/>
</dbReference>
<name>A0A5B8MBU7_9CHLO</name>
<dbReference type="STRING" id="1764295.A0A5B8MBU7"/>
<dbReference type="InterPro" id="IPR002016">
    <property type="entry name" value="Haem_peroxidase"/>
</dbReference>
<dbReference type="EMBL" id="CP031034">
    <property type="protein sequence ID" value="QDZ17867.1"/>
    <property type="molecule type" value="Genomic_DNA"/>
</dbReference>
<sequence>MVVALGTTTRAPAGKVPSKRFPGATRRVRTRCGVAPGKQDGCTASRRDALRLGALLAALSQIGSQAACGKDAATAVAQVEAEANSVLRAATSKEVAAIADGLSVVNKGKAPALLRLVFHDAGTYERSTGRGGSNGSVRFELDRPESRGLKRGLNVVEAVKKRIRAKSKVDLSYADLIVVLGAWAVKACGGPEIEVLLGRRDSSVADAENMIPDENLPVVGIKDAFSRMGLDTRDLVALSGSHALGGKGFGDPLTFDNEYYKTILKKPWLNKKDEMAQMIGIPSDRVLPDDPECRKIVKEFADDEQKFFQQFTESYSKMATLGYKLGGA</sequence>
<dbReference type="SUPFAM" id="SSF48113">
    <property type="entry name" value="Heme-dependent peroxidases"/>
    <property type="match status" value="1"/>
</dbReference>
<dbReference type="Gene3D" id="1.10.420.10">
    <property type="entry name" value="Peroxidase, domain 2"/>
    <property type="match status" value="1"/>
</dbReference>
<gene>
    <name evidence="10" type="ORF">A3770_01p03850</name>
</gene>
<dbReference type="InterPro" id="IPR010255">
    <property type="entry name" value="Haem_peroxidase_sf"/>
</dbReference>
<dbReference type="GO" id="GO:0042744">
    <property type="term" value="P:hydrogen peroxide catabolic process"/>
    <property type="evidence" value="ECO:0007669"/>
    <property type="project" value="TreeGrafter"/>
</dbReference>
<dbReference type="Pfam" id="PF00141">
    <property type="entry name" value="peroxidase"/>
    <property type="match status" value="1"/>
</dbReference>
<keyword evidence="4 10" id="KW-0575">Peroxidase</keyword>
<dbReference type="PANTHER" id="PTHR31356">
    <property type="entry name" value="THYLAKOID LUMENAL 29 KDA PROTEIN, CHLOROPLASTIC-RELATED"/>
    <property type="match status" value="1"/>
</dbReference>
<comment type="similarity">
    <text evidence="2">Belongs to the peroxidase family. Ascorbate peroxidase subfamily.</text>
</comment>
<dbReference type="InterPro" id="IPR002207">
    <property type="entry name" value="Peroxidase_I"/>
</dbReference>
<dbReference type="GO" id="GO:0020037">
    <property type="term" value="F:heme binding"/>
    <property type="evidence" value="ECO:0007669"/>
    <property type="project" value="InterPro"/>
</dbReference>
<organism evidence="10 11">
    <name type="scientific">Chloropicon primus</name>
    <dbReference type="NCBI Taxonomy" id="1764295"/>
    <lineage>
        <taxon>Eukaryota</taxon>
        <taxon>Viridiplantae</taxon>
        <taxon>Chlorophyta</taxon>
        <taxon>Chloropicophyceae</taxon>
        <taxon>Chloropicales</taxon>
        <taxon>Chloropicaceae</taxon>
        <taxon>Chloropicon</taxon>
    </lineage>
</organism>
<dbReference type="InterPro" id="IPR019794">
    <property type="entry name" value="Peroxidases_AS"/>
</dbReference>
<evidence type="ECO:0000313" key="10">
    <source>
        <dbReference type="EMBL" id="QDZ17867.1"/>
    </source>
</evidence>
<dbReference type="AlphaFoldDB" id="A0A5B8MBU7"/>
<dbReference type="PROSITE" id="PS00436">
    <property type="entry name" value="PEROXIDASE_2"/>
    <property type="match status" value="1"/>
</dbReference>
<evidence type="ECO:0000259" key="9">
    <source>
        <dbReference type="PROSITE" id="PS50873"/>
    </source>
</evidence>
<keyword evidence="5" id="KW-0349">Heme</keyword>
<protein>
    <recommendedName>
        <fullName evidence="3">L-ascorbate peroxidase</fullName>
        <ecNumber evidence="3">1.11.1.11</ecNumber>
    </recommendedName>
</protein>
<proteinExistence type="inferred from homology"/>
<dbReference type="GO" id="GO:0000302">
    <property type="term" value="P:response to reactive oxygen species"/>
    <property type="evidence" value="ECO:0007669"/>
    <property type="project" value="TreeGrafter"/>
</dbReference>
<dbReference type="GO" id="GO:0034599">
    <property type="term" value="P:cellular response to oxidative stress"/>
    <property type="evidence" value="ECO:0007669"/>
    <property type="project" value="InterPro"/>
</dbReference>
<evidence type="ECO:0000256" key="2">
    <source>
        <dbReference type="ARBA" id="ARBA00006873"/>
    </source>
</evidence>